<dbReference type="InterPro" id="IPR001304">
    <property type="entry name" value="C-type_lectin-like"/>
</dbReference>
<dbReference type="SMART" id="SM00409">
    <property type="entry name" value="IG"/>
    <property type="match status" value="2"/>
</dbReference>
<evidence type="ECO:0000256" key="1">
    <source>
        <dbReference type="ARBA" id="ARBA00004479"/>
    </source>
</evidence>
<dbReference type="SUPFAM" id="SSF48726">
    <property type="entry name" value="Immunoglobulin"/>
    <property type="match status" value="2"/>
</dbReference>
<dbReference type="PROSITE" id="PS50041">
    <property type="entry name" value="C_TYPE_LECTIN_2"/>
    <property type="match status" value="1"/>
</dbReference>
<dbReference type="EMBL" id="BMAT01000833">
    <property type="protein sequence ID" value="GFR74134.1"/>
    <property type="molecule type" value="Genomic_DNA"/>
</dbReference>
<dbReference type="InterPro" id="IPR007110">
    <property type="entry name" value="Ig-like_dom"/>
</dbReference>
<evidence type="ECO:0000256" key="6">
    <source>
        <dbReference type="SAM" id="Phobius"/>
    </source>
</evidence>
<keyword evidence="7" id="KW-0732">Signal</keyword>
<keyword evidence="5" id="KW-0393">Immunoglobulin domain</keyword>
<dbReference type="Gene3D" id="2.60.40.10">
    <property type="entry name" value="Immunoglobulins"/>
    <property type="match status" value="2"/>
</dbReference>
<keyword evidence="11" id="KW-1185">Reference proteome</keyword>
<dbReference type="InterPro" id="IPR051275">
    <property type="entry name" value="Cell_adhesion_signaling"/>
</dbReference>
<comment type="caution">
    <text evidence="10">The sequence shown here is derived from an EMBL/GenBank/DDBJ whole genome shotgun (WGS) entry which is preliminary data.</text>
</comment>
<dbReference type="Pfam" id="PF00047">
    <property type="entry name" value="ig"/>
    <property type="match status" value="1"/>
</dbReference>
<dbReference type="InterPro" id="IPR013783">
    <property type="entry name" value="Ig-like_fold"/>
</dbReference>
<keyword evidence="2 6" id="KW-0472">Membrane</keyword>
<protein>
    <submittedName>
        <fullName evidence="10">Hemicentin-1-like</fullName>
    </submittedName>
</protein>
<feature type="domain" description="Ig-like" evidence="9">
    <location>
        <begin position="398"/>
        <end position="495"/>
    </location>
</feature>
<dbReference type="GO" id="GO:0005911">
    <property type="term" value="C:cell-cell junction"/>
    <property type="evidence" value="ECO:0007669"/>
    <property type="project" value="TreeGrafter"/>
</dbReference>
<dbReference type="InterPro" id="IPR013151">
    <property type="entry name" value="Immunoglobulin_dom"/>
</dbReference>
<evidence type="ECO:0000259" key="8">
    <source>
        <dbReference type="PROSITE" id="PS50041"/>
    </source>
</evidence>
<dbReference type="InterPro" id="IPR016186">
    <property type="entry name" value="C-type_lectin-like/link_sf"/>
</dbReference>
<dbReference type="PANTHER" id="PTHR11640:SF31">
    <property type="entry name" value="IRREGULAR CHIASM C-ROUGHEST PROTEIN-RELATED"/>
    <property type="match status" value="1"/>
</dbReference>
<dbReference type="PROSITE" id="PS50835">
    <property type="entry name" value="IG_LIKE"/>
    <property type="match status" value="2"/>
</dbReference>
<evidence type="ECO:0000259" key="9">
    <source>
        <dbReference type="PROSITE" id="PS50835"/>
    </source>
</evidence>
<comment type="subcellular location">
    <subcellularLocation>
        <location evidence="1">Membrane</location>
        <topology evidence="1">Single-pass type I membrane protein</topology>
    </subcellularLocation>
</comment>
<dbReference type="InterPro" id="IPR016187">
    <property type="entry name" value="CTDL_fold"/>
</dbReference>
<dbReference type="GO" id="GO:0098609">
    <property type="term" value="P:cell-cell adhesion"/>
    <property type="evidence" value="ECO:0007669"/>
    <property type="project" value="TreeGrafter"/>
</dbReference>
<dbReference type="SUPFAM" id="SSF56436">
    <property type="entry name" value="C-type lectin-like"/>
    <property type="match status" value="1"/>
</dbReference>
<dbReference type="PANTHER" id="PTHR11640">
    <property type="entry name" value="NEPHRIN"/>
    <property type="match status" value="1"/>
</dbReference>
<feature type="chain" id="PRO_5043360410" evidence="7">
    <location>
        <begin position="20"/>
        <end position="1049"/>
    </location>
</feature>
<evidence type="ECO:0000256" key="2">
    <source>
        <dbReference type="ARBA" id="ARBA00023136"/>
    </source>
</evidence>
<feature type="domain" description="C-type lectin" evidence="8">
    <location>
        <begin position="35"/>
        <end position="158"/>
    </location>
</feature>
<dbReference type="SMART" id="SM00034">
    <property type="entry name" value="CLECT"/>
    <property type="match status" value="1"/>
</dbReference>
<dbReference type="InterPro" id="IPR036179">
    <property type="entry name" value="Ig-like_dom_sf"/>
</dbReference>
<dbReference type="InterPro" id="IPR003599">
    <property type="entry name" value="Ig_sub"/>
</dbReference>
<reference evidence="10 11" key="1">
    <citation type="journal article" date="2021" name="Elife">
        <title>Chloroplast acquisition without the gene transfer in kleptoplastic sea slugs, Plakobranchus ocellatus.</title>
        <authorList>
            <person name="Maeda T."/>
            <person name="Takahashi S."/>
            <person name="Yoshida T."/>
            <person name="Shimamura S."/>
            <person name="Takaki Y."/>
            <person name="Nagai Y."/>
            <person name="Toyoda A."/>
            <person name="Suzuki Y."/>
            <person name="Arimoto A."/>
            <person name="Ishii H."/>
            <person name="Satoh N."/>
            <person name="Nishiyama T."/>
            <person name="Hasebe M."/>
            <person name="Maruyama T."/>
            <person name="Minagawa J."/>
            <person name="Obokata J."/>
            <person name="Shigenobu S."/>
        </authorList>
    </citation>
    <scope>NUCLEOTIDE SEQUENCE [LARGE SCALE GENOMIC DNA]</scope>
</reference>
<evidence type="ECO:0000313" key="10">
    <source>
        <dbReference type="EMBL" id="GFR74134.1"/>
    </source>
</evidence>
<evidence type="ECO:0000256" key="7">
    <source>
        <dbReference type="SAM" id="SignalP"/>
    </source>
</evidence>
<dbReference type="Proteomes" id="UP000762676">
    <property type="component" value="Unassembled WGS sequence"/>
</dbReference>
<dbReference type="Pfam" id="PF00059">
    <property type="entry name" value="Lectin_C"/>
    <property type="match status" value="1"/>
</dbReference>
<keyword evidence="6" id="KW-0812">Transmembrane</keyword>
<organism evidence="10 11">
    <name type="scientific">Elysia marginata</name>
    <dbReference type="NCBI Taxonomy" id="1093978"/>
    <lineage>
        <taxon>Eukaryota</taxon>
        <taxon>Metazoa</taxon>
        <taxon>Spiralia</taxon>
        <taxon>Lophotrochozoa</taxon>
        <taxon>Mollusca</taxon>
        <taxon>Gastropoda</taxon>
        <taxon>Heterobranchia</taxon>
        <taxon>Euthyneura</taxon>
        <taxon>Panpulmonata</taxon>
        <taxon>Sacoglossa</taxon>
        <taxon>Placobranchoidea</taxon>
        <taxon>Plakobranchidae</taxon>
        <taxon>Elysia</taxon>
    </lineage>
</organism>
<dbReference type="CDD" id="cd00037">
    <property type="entry name" value="CLECT"/>
    <property type="match status" value="1"/>
</dbReference>
<evidence type="ECO:0000256" key="5">
    <source>
        <dbReference type="ARBA" id="ARBA00023319"/>
    </source>
</evidence>
<evidence type="ECO:0000256" key="4">
    <source>
        <dbReference type="ARBA" id="ARBA00023180"/>
    </source>
</evidence>
<feature type="domain" description="Ig-like" evidence="9">
    <location>
        <begin position="161"/>
        <end position="272"/>
    </location>
</feature>
<dbReference type="AlphaFoldDB" id="A0AAV4FM27"/>
<feature type="signal peptide" evidence="7">
    <location>
        <begin position="1"/>
        <end position="19"/>
    </location>
</feature>
<evidence type="ECO:0000256" key="3">
    <source>
        <dbReference type="ARBA" id="ARBA00023157"/>
    </source>
</evidence>
<dbReference type="SUPFAM" id="SSF49265">
    <property type="entry name" value="Fibronectin type III"/>
    <property type="match status" value="1"/>
</dbReference>
<feature type="transmembrane region" description="Helical" evidence="6">
    <location>
        <begin position="819"/>
        <end position="843"/>
    </location>
</feature>
<gene>
    <name evidence="10" type="ORF">ElyMa_000422800</name>
</gene>
<dbReference type="InterPro" id="IPR036116">
    <property type="entry name" value="FN3_sf"/>
</dbReference>
<keyword evidence="4" id="KW-0325">Glycoprotein</keyword>
<dbReference type="Gene3D" id="3.10.100.10">
    <property type="entry name" value="Mannose-Binding Protein A, subunit A"/>
    <property type="match status" value="1"/>
</dbReference>
<sequence>MDVIIEFAFVVLTLITAWGQNIDNPCKTLWTFHEHTVTCMRLFETHLTFTGAKKNCSSYIGGPSGHQQGWLVAIYDETTDKFVQSLVKVDQRAFIGLSKNGDQWVWDGPDPRKSSSKYWRWKEGSPVSGYLYSYDYVAITKDGWETVTSDRQHGFVCQMFPDFPASSITCPPSEEGKPFIPMECRVSPQKSYGFLDSMRIYNDVENTDLYCQWKSKTCVSDRNLPQTEVNMSLESGKWKTAVTLKTLISRADNGARWSCSAEFEKTLSSFLTASCTMQTFVIPKTVECNQTVSARDGVSITCNVDGVFPRASSIWTHIINGTEIHQLQPHQTHKTFNNDDGQEMFFSVLASGQIATSGQHLLEITVYPDVQFNHEEARHKASIHRTVKFTIFPPEQFPVFSTENDMEVTQGHLTVEEGQAVTVICEVHGGSPHVSQTFIQCDGNHVRDSSGRMSWTKSGAKVSVKLVVTKDMDQKVCTCKARHVSNAYHESASLTLNVLHAVEIESFKINEASSDKIDVSFGKRASFRCKAEGNPAPELHLYKYDGYSMTELEPTKFTKTSISFHIAKSPCDASGLYMCSAKNSLNSEPIKRQVNFRVKCPPQSCSNKVGDREFSILPGKELNFKLCIFAYPNPHSDIRISKLKDYDFYNLNKNSYSAKYTNTSNLKTKGYVAVRMSPSVTHIGNYTIDLYQSKRWNRIDFSLVPYQVPSCPRSMDISLIGSRFFIVSWQPAFDRGIPQIFTLTTINDEGFFLTKKDAEDEGETTMLYNSTGLNPRSTYRLKLDVRNEQGLTECPHLTVKVTTKALKPVSGRNSDDGGVGAVVGAVVTIIVVLVIIAGIVIALSQRKRRKQTKLSVIYKTSEDIDRRQFKQQKDEKGQEAQNIGDLYATVNKPKKSVVSKQDNIYNNDFALEMHENRSRSNDNSGKTSLKNNVSITTEISTYANTAGLGLQNNRALISAAFDDLAAKTNNEKSFRLKDCKTDKQSCNNPGICPDNSGLLHDEQRANDLLNKELVYVEVEAVPQQEKVQEEPKEFVEPVDYAALNFDGSA</sequence>
<accession>A0AAV4FM27</accession>
<keyword evidence="3" id="KW-1015">Disulfide bond</keyword>
<evidence type="ECO:0000313" key="11">
    <source>
        <dbReference type="Proteomes" id="UP000762676"/>
    </source>
</evidence>
<proteinExistence type="predicted"/>
<name>A0AAV4FM27_9GAST</name>
<dbReference type="GO" id="GO:0050839">
    <property type="term" value="F:cell adhesion molecule binding"/>
    <property type="evidence" value="ECO:0007669"/>
    <property type="project" value="TreeGrafter"/>
</dbReference>
<dbReference type="GO" id="GO:0005886">
    <property type="term" value="C:plasma membrane"/>
    <property type="evidence" value="ECO:0007669"/>
    <property type="project" value="TreeGrafter"/>
</dbReference>
<keyword evidence="6" id="KW-1133">Transmembrane helix</keyword>